<reference evidence="3" key="1">
    <citation type="journal article" date="2015" name="Nature">
        <title>Complex archaea that bridge the gap between prokaryotes and eukaryotes.</title>
        <authorList>
            <person name="Spang A."/>
            <person name="Saw J.H."/>
            <person name="Jorgensen S.L."/>
            <person name="Zaremba-Niedzwiedzka K."/>
            <person name="Martijn J."/>
            <person name="Lind A.E."/>
            <person name="van Eijk R."/>
            <person name="Schleper C."/>
            <person name="Guy L."/>
            <person name="Ettema T.J."/>
        </authorList>
    </citation>
    <scope>NUCLEOTIDE SEQUENCE</scope>
</reference>
<dbReference type="AlphaFoldDB" id="A0A0F9NU16"/>
<protein>
    <recommendedName>
        <fullName evidence="2">Polysaccharide biosynthesis protein CapD-like domain-containing protein</fullName>
    </recommendedName>
</protein>
<dbReference type="InterPro" id="IPR003869">
    <property type="entry name" value="Polysac_CapD-like"/>
</dbReference>
<name>A0A0F9NU16_9ZZZZ</name>
<dbReference type="InterPro" id="IPR036291">
    <property type="entry name" value="NAD(P)-bd_dom_sf"/>
</dbReference>
<dbReference type="InterPro" id="IPR051203">
    <property type="entry name" value="Polysaccharide_Synthase-Rel"/>
</dbReference>
<dbReference type="SUPFAM" id="SSF51735">
    <property type="entry name" value="NAD(P)-binding Rossmann-fold domains"/>
    <property type="match status" value="1"/>
</dbReference>
<evidence type="ECO:0000259" key="2">
    <source>
        <dbReference type="Pfam" id="PF02719"/>
    </source>
</evidence>
<dbReference type="PANTHER" id="PTHR43318">
    <property type="entry name" value="UDP-N-ACETYLGLUCOSAMINE 4,6-DEHYDRATASE"/>
    <property type="match status" value="1"/>
</dbReference>
<dbReference type="Gene3D" id="3.40.50.720">
    <property type="entry name" value="NAD(P)-binding Rossmann-like Domain"/>
    <property type="match status" value="1"/>
</dbReference>
<evidence type="ECO:0000313" key="3">
    <source>
        <dbReference type="EMBL" id="KKM84792.1"/>
    </source>
</evidence>
<gene>
    <name evidence="3" type="ORF">LCGC14_1295650</name>
</gene>
<dbReference type="EMBL" id="LAZR01007512">
    <property type="protein sequence ID" value="KKM84792.1"/>
    <property type="molecule type" value="Genomic_DNA"/>
</dbReference>
<dbReference type="Pfam" id="PF02719">
    <property type="entry name" value="Polysacc_synt_2"/>
    <property type="match status" value="1"/>
</dbReference>
<sequence length="315" mass="34484">MATILITGGTGSFGRAFLSFMLENGDDDDVIRIFSRDEQKQEAMKREIKDNRVRYLIGDVRDYQRVHRAMRDVDIVIHAAALKIVPAGEYNPDEMIKTNVIGSHNVVEAAVDRGVSNVVCLSSDKAVAPVNLYGNTKACMERLALLANGSSGDTKISVVRYGNVIGSRGSILTFLADQAKTGALNIAHRDSTRFWITLGQACELVLSVIASQYGGDIFIPKLKSTRILDLCQTLYPDVPVKYTGLRPGDKVHEWLTNEYEHICDAGFAWRIMEPAAGGRWEIGNVPISSGDCIIPAKELLAQPDFAAEVDRALAA</sequence>
<organism evidence="3">
    <name type="scientific">marine sediment metagenome</name>
    <dbReference type="NCBI Taxonomy" id="412755"/>
    <lineage>
        <taxon>unclassified sequences</taxon>
        <taxon>metagenomes</taxon>
        <taxon>ecological metagenomes</taxon>
    </lineage>
</organism>
<accession>A0A0F9NU16</accession>
<proteinExistence type="inferred from homology"/>
<evidence type="ECO:0000256" key="1">
    <source>
        <dbReference type="ARBA" id="ARBA00007430"/>
    </source>
</evidence>
<comment type="similarity">
    <text evidence="1">Belongs to the polysaccharide synthase family.</text>
</comment>
<comment type="caution">
    <text evidence="3">The sequence shown here is derived from an EMBL/GenBank/DDBJ whole genome shotgun (WGS) entry which is preliminary data.</text>
</comment>
<dbReference type="PANTHER" id="PTHR43318:SF2">
    <property type="entry name" value="UDP-N-ACETYLGLUCOSAMINE 4,6-DEHYDRATASE (INVERTING)"/>
    <property type="match status" value="1"/>
</dbReference>
<feature type="domain" description="Polysaccharide biosynthesis protein CapD-like" evidence="2">
    <location>
        <begin position="4"/>
        <end position="261"/>
    </location>
</feature>